<evidence type="ECO:0000313" key="3">
    <source>
        <dbReference type="EMBL" id="KAF4651915.1"/>
    </source>
</evidence>
<proteinExistence type="predicted"/>
<sequence>MEMRGPLPAFLSRPSREREASSAASHEKKKRAVPKRRARRPVAEDKANDPSLIRGQIGECSLQPNASKINESVGLTERSDTDISLAKIVESLRARIRAMEKEKEFEARVLDEFRLEAGNEGFTERRVIFLKALQEAHSAAVGCEKVEMDNLCEVLREACYHLLKTWRNVKSGHAAQSPPLGVREPEGCCKECQKKIEECETNII</sequence>
<dbReference type="EMBL" id="JAAPAO010000987">
    <property type="protein sequence ID" value="KAF4651915.1"/>
    <property type="molecule type" value="Genomic_DNA"/>
</dbReference>
<accession>A0A7J6KX42</accession>
<name>A0A7J6KX42_PERCH</name>
<feature type="region of interest" description="Disordered" evidence="2">
    <location>
        <begin position="1"/>
        <end position="50"/>
    </location>
</feature>
<evidence type="ECO:0000256" key="1">
    <source>
        <dbReference type="SAM" id="Coils"/>
    </source>
</evidence>
<reference evidence="3 4" key="1">
    <citation type="submission" date="2020-04" db="EMBL/GenBank/DDBJ databases">
        <title>Perkinsus chesapeaki whole genome sequence.</title>
        <authorList>
            <person name="Bogema D.R."/>
        </authorList>
    </citation>
    <scope>NUCLEOTIDE SEQUENCE [LARGE SCALE GENOMIC DNA]</scope>
    <source>
        <strain evidence="3">ATCC PRA-425</strain>
    </source>
</reference>
<evidence type="ECO:0000256" key="2">
    <source>
        <dbReference type="SAM" id="MobiDB-lite"/>
    </source>
</evidence>
<dbReference type="Proteomes" id="UP000591131">
    <property type="component" value="Unassembled WGS sequence"/>
</dbReference>
<feature type="coiled-coil region" evidence="1">
    <location>
        <begin position="89"/>
        <end position="116"/>
    </location>
</feature>
<dbReference type="AlphaFoldDB" id="A0A7J6KX42"/>
<comment type="caution">
    <text evidence="3">The sequence shown here is derived from an EMBL/GenBank/DDBJ whole genome shotgun (WGS) entry which is preliminary data.</text>
</comment>
<organism evidence="3 4">
    <name type="scientific">Perkinsus chesapeaki</name>
    <name type="common">Clam parasite</name>
    <name type="synonym">Perkinsus andrewsi</name>
    <dbReference type="NCBI Taxonomy" id="330153"/>
    <lineage>
        <taxon>Eukaryota</taxon>
        <taxon>Sar</taxon>
        <taxon>Alveolata</taxon>
        <taxon>Perkinsozoa</taxon>
        <taxon>Perkinsea</taxon>
        <taxon>Perkinsida</taxon>
        <taxon>Perkinsidae</taxon>
        <taxon>Perkinsus</taxon>
    </lineage>
</organism>
<protein>
    <submittedName>
        <fullName evidence="3">Uncharacterized protein</fullName>
    </submittedName>
</protein>
<keyword evidence="1" id="KW-0175">Coiled coil</keyword>
<keyword evidence="4" id="KW-1185">Reference proteome</keyword>
<feature type="compositionally biased region" description="Basic residues" evidence="2">
    <location>
        <begin position="27"/>
        <end position="40"/>
    </location>
</feature>
<gene>
    <name evidence="3" type="ORF">FOL47_011353</name>
</gene>
<evidence type="ECO:0000313" key="4">
    <source>
        <dbReference type="Proteomes" id="UP000591131"/>
    </source>
</evidence>
<dbReference type="OrthoDB" id="10614634at2759"/>